<organism evidence="6 7">
    <name type="scientific">Hemibagrus wyckioides</name>
    <dbReference type="NCBI Taxonomy" id="337641"/>
    <lineage>
        <taxon>Eukaryota</taxon>
        <taxon>Metazoa</taxon>
        <taxon>Chordata</taxon>
        <taxon>Craniata</taxon>
        <taxon>Vertebrata</taxon>
        <taxon>Euteleostomi</taxon>
        <taxon>Actinopterygii</taxon>
        <taxon>Neopterygii</taxon>
        <taxon>Teleostei</taxon>
        <taxon>Ostariophysi</taxon>
        <taxon>Siluriformes</taxon>
        <taxon>Bagridae</taxon>
        <taxon>Hemibagrus</taxon>
    </lineage>
</organism>
<dbReference type="Proteomes" id="UP000824219">
    <property type="component" value="Linkage Group LG15"/>
</dbReference>
<keyword evidence="2" id="KW-0812">Transmembrane</keyword>
<dbReference type="PANTHER" id="PTHR11860">
    <property type="entry name" value="POLYMERIC-IMMUNOGLOBULIN RECEPTOR"/>
    <property type="match status" value="1"/>
</dbReference>
<evidence type="ECO:0000256" key="3">
    <source>
        <dbReference type="ARBA" id="ARBA00023136"/>
    </source>
</evidence>
<dbReference type="InterPro" id="IPR050671">
    <property type="entry name" value="CD300_family_receptors"/>
</dbReference>
<feature type="chain" id="PRO_5039262331" description="Ig-like domain-containing protein" evidence="4">
    <location>
        <begin position="19"/>
        <end position="325"/>
    </location>
</feature>
<keyword evidence="7" id="KW-1185">Reference proteome</keyword>
<evidence type="ECO:0000256" key="2">
    <source>
        <dbReference type="ARBA" id="ARBA00022692"/>
    </source>
</evidence>
<name>A0A9D3NII9_9TELE</name>
<dbReference type="InterPro" id="IPR013106">
    <property type="entry name" value="Ig_V-set"/>
</dbReference>
<dbReference type="InterPro" id="IPR007110">
    <property type="entry name" value="Ig-like_dom"/>
</dbReference>
<dbReference type="Pfam" id="PF13895">
    <property type="entry name" value="Ig_2"/>
    <property type="match status" value="1"/>
</dbReference>
<evidence type="ECO:0000256" key="1">
    <source>
        <dbReference type="ARBA" id="ARBA00004370"/>
    </source>
</evidence>
<proteinExistence type="predicted"/>
<dbReference type="Pfam" id="PF07686">
    <property type="entry name" value="V-set"/>
    <property type="match status" value="1"/>
</dbReference>
<keyword evidence="4" id="KW-0732">Signal</keyword>
<sequence length="325" mass="37252">MKVVHLLLMFQVHAILQCDKTSMHTTIGRDINVLCSYHENQFLFSKKYWCFGESRSTCEVLMDTEGFTTHRLKKKAKIYQSFRTIQIHMTELQLEDTGIYWVGIDKIYADIMFRITVKVTEEVVSRPHVFLDGSPTVTCQGQPVLLRCRTERGTNVRYSWSREDNFQDNLLQSSADLLFHCAFLTEDAQYICSAQNAVSREQSKPISLHLVQAGQENCIYSLMSDELESYDCRTTTASPVISTSTNVEVPTSKFVTQTSSGGNQSLCSNHTQSWIEHVFLRPWSGVPLWYEIVRWLLFTAMITSTGLSCACTQTRRMACKHDNQM</sequence>
<dbReference type="InterPro" id="IPR013783">
    <property type="entry name" value="Ig-like_fold"/>
</dbReference>
<keyword evidence="3" id="KW-0472">Membrane</keyword>
<dbReference type="AlphaFoldDB" id="A0A9D3NII9"/>
<dbReference type="GO" id="GO:0005886">
    <property type="term" value="C:plasma membrane"/>
    <property type="evidence" value="ECO:0007669"/>
    <property type="project" value="TreeGrafter"/>
</dbReference>
<dbReference type="PROSITE" id="PS50835">
    <property type="entry name" value="IG_LIKE"/>
    <property type="match status" value="1"/>
</dbReference>
<evidence type="ECO:0000256" key="4">
    <source>
        <dbReference type="SAM" id="SignalP"/>
    </source>
</evidence>
<accession>A0A9D3NII9</accession>
<dbReference type="OrthoDB" id="8902439at2759"/>
<evidence type="ECO:0000313" key="6">
    <source>
        <dbReference type="EMBL" id="KAG7323281.1"/>
    </source>
</evidence>
<dbReference type="InterPro" id="IPR003599">
    <property type="entry name" value="Ig_sub"/>
</dbReference>
<comment type="caution">
    <text evidence="6">The sequence shown here is derived from an EMBL/GenBank/DDBJ whole genome shotgun (WGS) entry which is preliminary data.</text>
</comment>
<feature type="signal peptide" evidence="4">
    <location>
        <begin position="1"/>
        <end position="18"/>
    </location>
</feature>
<evidence type="ECO:0000313" key="7">
    <source>
        <dbReference type="Proteomes" id="UP000824219"/>
    </source>
</evidence>
<evidence type="ECO:0000259" key="5">
    <source>
        <dbReference type="PROSITE" id="PS50835"/>
    </source>
</evidence>
<gene>
    <name evidence="6" type="ORF">KOW79_012983</name>
</gene>
<comment type="subcellular location">
    <subcellularLocation>
        <location evidence="1">Membrane</location>
    </subcellularLocation>
</comment>
<dbReference type="InterPro" id="IPR036179">
    <property type="entry name" value="Ig-like_dom_sf"/>
</dbReference>
<feature type="domain" description="Ig-like" evidence="5">
    <location>
        <begin position="127"/>
        <end position="207"/>
    </location>
</feature>
<dbReference type="EMBL" id="JAHKSW010000015">
    <property type="protein sequence ID" value="KAG7323281.1"/>
    <property type="molecule type" value="Genomic_DNA"/>
</dbReference>
<protein>
    <recommendedName>
        <fullName evidence="5">Ig-like domain-containing protein</fullName>
    </recommendedName>
</protein>
<dbReference type="SMART" id="SM00409">
    <property type="entry name" value="IG"/>
    <property type="match status" value="2"/>
</dbReference>
<dbReference type="Gene3D" id="2.60.40.10">
    <property type="entry name" value="Immunoglobulins"/>
    <property type="match status" value="2"/>
</dbReference>
<dbReference type="GO" id="GO:0004888">
    <property type="term" value="F:transmembrane signaling receptor activity"/>
    <property type="evidence" value="ECO:0007669"/>
    <property type="project" value="TreeGrafter"/>
</dbReference>
<dbReference type="PANTHER" id="PTHR11860:SF96">
    <property type="match status" value="1"/>
</dbReference>
<reference evidence="6 7" key="1">
    <citation type="submission" date="2021-06" db="EMBL/GenBank/DDBJ databases">
        <title>Chromosome-level genome assembly of the red-tail catfish (Hemibagrus wyckioides).</title>
        <authorList>
            <person name="Shao F."/>
        </authorList>
    </citation>
    <scope>NUCLEOTIDE SEQUENCE [LARGE SCALE GENOMIC DNA]</scope>
    <source>
        <strain evidence="6">EC202008001</strain>
        <tissue evidence="6">Blood</tissue>
    </source>
</reference>
<dbReference type="SUPFAM" id="SSF48726">
    <property type="entry name" value="Immunoglobulin"/>
    <property type="match status" value="2"/>
</dbReference>